<feature type="domain" description="Ketoreductase" evidence="4">
    <location>
        <begin position="8"/>
        <end position="189"/>
    </location>
</feature>
<dbReference type="NCBIfam" id="NF004825">
    <property type="entry name" value="PRK06181.1"/>
    <property type="match status" value="1"/>
</dbReference>
<dbReference type="InterPro" id="IPR002347">
    <property type="entry name" value="SDR_fam"/>
</dbReference>
<keyword evidence="2" id="KW-0560">Oxidoreductase</keyword>
<dbReference type="GO" id="GO:0016020">
    <property type="term" value="C:membrane"/>
    <property type="evidence" value="ECO:0007669"/>
    <property type="project" value="TreeGrafter"/>
</dbReference>
<gene>
    <name evidence="5" type="ORF">ESA94_00195</name>
</gene>
<accession>A0A4Q1CL66</accession>
<dbReference type="InterPro" id="IPR036291">
    <property type="entry name" value="NAD(P)-bd_dom_sf"/>
</dbReference>
<reference evidence="5 6" key="1">
    <citation type="submission" date="2019-01" db="EMBL/GenBank/DDBJ databases">
        <title>Lacibacter sp. strain TTM-7.</title>
        <authorList>
            <person name="Chen W.-M."/>
        </authorList>
    </citation>
    <scope>NUCLEOTIDE SEQUENCE [LARGE SCALE GENOMIC DNA]</scope>
    <source>
        <strain evidence="5 6">TTM-7</strain>
    </source>
</reference>
<dbReference type="PRINTS" id="PR00080">
    <property type="entry name" value="SDRFAMILY"/>
</dbReference>
<dbReference type="Gene3D" id="3.40.50.720">
    <property type="entry name" value="NAD(P)-binding Rossmann-like Domain"/>
    <property type="match status" value="1"/>
</dbReference>
<evidence type="ECO:0000259" key="4">
    <source>
        <dbReference type="SMART" id="SM00822"/>
    </source>
</evidence>
<evidence type="ECO:0000256" key="1">
    <source>
        <dbReference type="ARBA" id="ARBA00006484"/>
    </source>
</evidence>
<comment type="similarity">
    <text evidence="1 3">Belongs to the short-chain dehydrogenases/reductases (SDR) family.</text>
</comment>
<dbReference type="EMBL" id="SDHW01000001">
    <property type="protein sequence ID" value="RXK61474.1"/>
    <property type="molecule type" value="Genomic_DNA"/>
</dbReference>
<dbReference type="AlphaFoldDB" id="A0A4Q1CL66"/>
<name>A0A4Q1CL66_9BACT</name>
<dbReference type="InterPro" id="IPR057326">
    <property type="entry name" value="KR_dom"/>
</dbReference>
<comment type="caution">
    <text evidence="5">The sequence shown here is derived from an EMBL/GenBank/DDBJ whole genome shotgun (WGS) entry which is preliminary data.</text>
</comment>
<dbReference type="OrthoDB" id="822355at2"/>
<dbReference type="Pfam" id="PF00106">
    <property type="entry name" value="adh_short"/>
    <property type="match status" value="1"/>
</dbReference>
<dbReference type="PANTHER" id="PTHR44196">
    <property type="entry name" value="DEHYDROGENASE/REDUCTASE SDR FAMILY MEMBER 7B"/>
    <property type="match status" value="1"/>
</dbReference>
<dbReference type="Proteomes" id="UP000290204">
    <property type="component" value="Unassembled WGS sequence"/>
</dbReference>
<evidence type="ECO:0000313" key="5">
    <source>
        <dbReference type="EMBL" id="RXK61474.1"/>
    </source>
</evidence>
<dbReference type="SMART" id="SM00822">
    <property type="entry name" value="PKS_KR"/>
    <property type="match status" value="1"/>
</dbReference>
<evidence type="ECO:0000313" key="6">
    <source>
        <dbReference type="Proteomes" id="UP000290204"/>
    </source>
</evidence>
<dbReference type="SUPFAM" id="SSF51735">
    <property type="entry name" value="NAD(P)-binding Rossmann-fold domains"/>
    <property type="match status" value="1"/>
</dbReference>
<dbReference type="RefSeq" id="WP_129128847.1">
    <property type="nucleotide sequence ID" value="NZ_SDHW01000001.1"/>
</dbReference>
<evidence type="ECO:0000256" key="3">
    <source>
        <dbReference type="RuleBase" id="RU000363"/>
    </source>
</evidence>
<proteinExistence type="inferred from homology"/>
<dbReference type="InterPro" id="IPR020904">
    <property type="entry name" value="Sc_DH/Rdtase_CS"/>
</dbReference>
<keyword evidence="6" id="KW-1185">Reference proteome</keyword>
<dbReference type="PRINTS" id="PR00081">
    <property type="entry name" value="GDHRDH"/>
</dbReference>
<dbReference type="PANTHER" id="PTHR44196:SF1">
    <property type="entry name" value="DEHYDROGENASE_REDUCTASE SDR FAMILY MEMBER 7B"/>
    <property type="match status" value="1"/>
</dbReference>
<dbReference type="PROSITE" id="PS00061">
    <property type="entry name" value="ADH_SHORT"/>
    <property type="match status" value="1"/>
</dbReference>
<organism evidence="5 6">
    <name type="scientific">Lacibacter luteus</name>
    <dbReference type="NCBI Taxonomy" id="2508719"/>
    <lineage>
        <taxon>Bacteria</taxon>
        <taxon>Pseudomonadati</taxon>
        <taxon>Bacteroidota</taxon>
        <taxon>Chitinophagia</taxon>
        <taxon>Chitinophagales</taxon>
        <taxon>Chitinophagaceae</taxon>
        <taxon>Lacibacter</taxon>
    </lineage>
</organism>
<evidence type="ECO:0000256" key="2">
    <source>
        <dbReference type="ARBA" id="ARBA00023002"/>
    </source>
</evidence>
<protein>
    <submittedName>
        <fullName evidence="5">SDR family oxidoreductase</fullName>
    </submittedName>
</protein>
<sequence>MHYNWQNKVVLITGSAMGIGWQLAQEFAQAGASVVLNARNKKRLKFKEQLLAEKGYKVTSFCGDVSDAHTCKQMIEHCITTFGKIDILINNAGLSAESNPVEEINVDVFAELVKVNFLGAVYCSKEALPYLKKTKGHLLFISSVAGIHGLGNYAAYCSSKMALTGFAESLQKELCDHSVSVGIAYIGFTENDPDKQVVAGNGIYIPQPKRNLKVASAKQVAIRLIKMIEQKEKAVVFSAMGKLLWYLNRLSPAITNKLLVLLYRKEQMKNQQQLQHA</sequence>
<dbReference type="GO" id="GO:0016491">
    <property type="term" value="F:oxidoreductase activity"/>
    <property type="evidence" value="ECO:0007669"/>
    <property type="project" value="UniProtKB-KW"/>
</dbReference>